<proteinExistence type="inferred from homology"/>
<dbReference type="GO" id="GO:0046872">
    <property type="term" value="F:metal ion binding"/>
    <property type="evidence" value="ECO:0007669"/>
    <property type="project" value="UniProtKB-KW"/>
</dbReference>
<keyword evidence="2 3" id="KW-0479">Metal-binding</keyword>
<dbReference type="InterPro" id="IPR034660">
    <property type="entry name" value="DinB/YfiT-like"/>
</dbReference>
<dbReference type="SUPFAM" id="SSF109854">
    <property type="entry name" value="DinB/YfiT-like putative metalloenzymes"/>
    <property type="match status" value="1"/>
</dbReference>
<feature type="binding site" evidence="3">
    <location>
        <position position="132"/>
    </location>
    <ligand>
        <name>a divalent metal cation</name>
        <dbReference type="ChEBI" id="CHEBI:60240"/>
    </ligand>
</feature>
<dbReference type="EMBL" id="VOEJ01000009">
    <property type="protein sequence ID" value="TWR25127.1"/>
    <property type="molecule type" value="Genomic_DNA"/>
</dbReference>
<protein>
    <submittedName>
        <fullName evidence="4">DUF664 domain-containing protein</fullName>
    </submittedName>
</protein>
<evidence type="ECO:0000313" key="5">
    <source>
        <dbReference type="Proteomes" id="UP000320042"/>
    </source>
</evidence>
<feature type="binding site" evidence="3">
    <location>
        <position position="136"/>
    </location>
    <ligand>
        <name>a divalent metal cation</name>
        <dbReference type="ChEBI" id="CHEBI:60240"/>
    </ligand>
</feature>
<comment type="similarity">
    <text evidence="1">Belongs to the DinB family.</text>
</comment>
<organism evidence="4 5">
    <name type="scientific">Mucilaginibacter pallidiroseus</name>
    <dbReference type="NCBI Taxonomy" id="2599295"/>
    <lineage>
        <taxon>Bacteria</taxon>
        <taxon>Pseudomonadati</taxon>
        <taxon>Bacteroidota</taxon>
        <taxon>Sphingobacteriia</taxon>
        <taxon>Sphingobacteriales</taxon>
        <taxon>Sphingobacteriaceae</taxon>
        <taxon>Mucilaginibacter</taxon>
    </lineage>
</organism>
<accession>A0A563U0H0</accession>
<evidence type="ECO:0000256" key="1">
    <source>
        <dbReference type="ARBA" id="ARBA00008635"/>
    </source>
</evidence>
<dbReference type="PANTHER" id="PTHR37302:SF3">
    <property type="entry name" value="DAMAGE-INDUCIBLE PROTEIN DINB"/>
    <property type="match status" value="1"/>
</dbReference>
<sequence>MYTALLHQYQFVKGSREALLNYCVTLSPEHLNQPVAEFNNRSIGFLLTHVANVYLHWIDAIAQNKQPHYFDDNAVHSVASLKQSLDLADVSVNDFLQYHKDNLETPAQYTIPARNQTHELSPLQIFTHVTTHEFHHKGQILSMSRILGYTPVDTDIIRT</sequence>
<evidence type="ECO:0000256" key="2">
    <source>
        <dbReference type="ARBA" id="ARBA00022723"/>
    </source>
</evidence>
<dbReference type="Gene3D" id="1.20.120.450">
    <property type="entry name" value="dinb family like domain"/>
    <property type="match status" value="1"/>
</dbReference>
<evidence type="ECO:0000256" key="3">
    <source>
        <dbReference type="PIRSR" id="PIRSR607837-1"/>
    </source>
</evidence>
<dbReference type="AlphaFoldDB" id="A0A563U0H0"/>
<feature type="binding site" evidence="3">
    <location>
        <position position="49"/>
    </location>
    <ligand>
        <name>a divalent metal cation</name>
        <dbReference type="ChEBI" id="CHEBI:60240"/>
    </ligand>
</feature>
<dbReference type="Pfam" id="PF05163">
    <property type="entry name" value="DinB"/>
    <property type="match status" value="1"/>
</dbReference>
<dbReference type="PANTHER" id="PTHR37302">
    <property type="entry name" value="SLR1116 PROTEIN"/>
    <property type="match status" value="1"/>
</dbReference>
<gene>
    <name evidence="4" type="ORF">FPZ43_16765</name>
</gene>
<dbReference type="InterPro" id="IPR007837">
    <property type="entry name" value="DinB"/>
</dbReference>
<evidence type="ECO:0000313" key="4">
    <source>
        <dbReference type="EMBL" id="TWR25127.1"/>
    </source>
</evidence>
<name>A0A563U0H0_9SPHI</name>
<reference evidence="4 5" key="1">
    <citation type="submission" date="2019-07" db="EMBL/GenBank/DDBJ databases">
        <authorList>
            <person name="Kim J."/>
        </authorList>
    </citation>
    <scope>NUCLEOTIDE SEQUENCE [LARGE SCALE GENOMIC DNA]</scope>
    <source>
        <strain evidence="5">dk17</strain>
    </source>
</reference>
<comment type="caution">
    <text evidence="4">The sequence shown here is derived from an EMBL/GenBank/DDBJ whole genome shotgun (WGS) entry which is preliminary data.</text>
</comment>
<keyword evidence="5" id="KW-1185">Reference proteome</keyword>
<dbReference type="RefSeq" id="WP_146383097.1">
    <property type="nucleotide sequence ID" value="NZ_VOEJ01000009.1"/>
</dbReference>
<dbReference type="OrthoDB" id="118635at2"/>
<dbReference type="Proteomes" id="UP000320042">
    <property type="component" value="Unassembled WGS sequence"/>
</dbReference>